<sequence length="375" mass="40761">MSRATRWLRQLWSSSSNKETKETRTYAAGEARVEKKRWSFRRSRDAGDAALGQNASTAAGIEAAWLRSYVETRAEQSKHAIAVAAATAAAADAAVAAARAAAAAVRLTSQGSGGCARARAAALMIQTAFRGYLARKALRALRALVKLQALVRGFLVRRKAAATLHSMQAIVRAHASIRARQRSLEKLSTSFDSATTKIVEIDTCRRTSRSSHRITPSVLCSLDDVPLHAPSSRIPARISIPRRRSGRFPATAHSTPRFMSFSGDEAITPAKSVCGDEEVFRQYLNVSSSPKYMANTQSSSAKRWSQSAPKLPSEPVRTGRRQPLNEINVDVGNNLGGNGMEKPSSRVEGFSFKRVVVGRLDKAGEQGRKVCLQRK</sequence>
<feature type="domain" description="DUF4005" evidence="5">
    <location>
        <begin position="269"/>
        <end position="314"/>
    </location>
</feature>
<feature type="region of interest" description="Disordered" evidence="4">
    <location>
        <begin position="292"/>
        <end position="321"/>
    </location>
</feature>
<comment type="subunit">
    <text evidence="3">Binds to multiple calmodulin (CaM) in the presence of Ca(2+) and CaM-like proteins.</text>
</comment>
<reference evidence="6 7" key="1">
    <citation type="submission" date="2023-10" db="EMBL/GenBank/DDBJ databases">
        <title>Chromosome-scale genome assembly provides insights into flower coloration mechanisms of Canna indica.</title>
        <authorList>
            <person name="Li C."/>
        </authorList>
    </citation>
    <scope>NUCLEOTIDE SEQUENCE [LARGE SCALE GENOMIC DNA]</scope>
    <source>
        <tissue evidence="6">Flower</tissue>
    </source>
</reference>
<evidence type="ECO:0000256" key="1">
    <source>
        <dbReference type="ARBA" id="ARBA00022860"/>
    </source>
</evidence>
<evidence type="ECO:0000256" key="4">
    <source>
        <dbReference type="SAM" id="MobiDB-lite"/>
    </source>
</evidence>
<evidence type="ECO:0000256" key="2">
    <source>
        <dbReference type="ARBA" id="ARBA00024341"/>
    </source>
</evidence>
<feature type="compositionally biased region" description="Polar residues" evidence="4">
    <location>
        <begin position="292"/>
        <end position="308"/>
    </location>
</feature>
<keyword evidence="7" id="KW-1185">Reference proteome</keyword>
<dbReference type="EMBL" id="CP136890">
    <property type="protein sequence ID" value="WOK93853.1"/>
    <property type="molecule type" value="Genomic_DNA"/>
</dbReference>
<evidence type="ECO:0000313" key="7">
    <source>
        <dbReference type="Proteomes" id="UP001327560"/>
    </source>
</evidence>
<accession>A0AAQ3JR42</accession>
<evidence type="ECO:0000256" key="3">
    <source>
        <dbReference type="ARBA" id="ARBA00024378"/>
    </source>
</evidence>
<dbReference type="GO" id="GO:0005516">
    <property type="term" value="F:calmodulin binding"/>
    <property type="evidence" value="ECO:0007669"/>
    <property type="project" value="UniProtKB-KW"/>
</dbReference>
<dbReference type="PROSITE" id="PS50096">
    <property type="entry name" value="IQ"/>
    <property type="match status" value="2"/>
</dbReference>
<organism evidence="6 7">
    <name type="scientific">Canna indica</name>
    <name type="common">Indian-shot</name>
    <dbReference type="NCBI Taxonomy" id="4628"/>
    <lineage>
        <taxon>Eukaryota</taxon>
        <taxon>Viridiplantae</taxon>
        <taxon>Streptophyta</taxon>
        <taxon>Embryophyta</taxon>
        <taxon>Tracheophyta</taxon>
        <taxon>Spermatophyta</taxon>
        <taxon>Magnoliopsida</taxon>
        <taxon>Liliopsida</taxon>
        <taxon>Zingiberales</taxon>
        <taxon>Cannaceae</taxon>
        <taxon>Canna</taxon>
    </lineage>
</organism>
<dbReference type="Proteomes" id="UP001327560">
    <property type="component" value="Chromosome 1"/>
</dbReference>
<dbReference type="Pfam" id="PF13178">
    <property type="entry name" value="DUF4005"/>
    <property type="match status" value="1"/>
</dbReference>
<proteinExistence type="inferred from homology"/>
<dbReference type="SMART" id="SM00015">
    <property type="entry name" value="IQ"/>
    <property type="match status" value="2"/>
</dbReference>
<keyword evidence="1" id="KW-0112">Calmodulin-binding</keyword>
<dbReference type="Pfam" id="PF00612">
    <property type="entry name" value="IQ"/>
    <property type="match status" value="2"/>
</dbReference>
<dbReference type="InterPro" id="IPR025064">
    <property type="entry name" value="DUF4005"/>
</dbReference>
<dbReference type="AlphaFoldDB" id="A0AAQ3JR42"/>
<name>A0AAQ3JR42_9LILI</name>
<evidence type="ECO:0000313" key="6">
    <source>
        <dbReference type="EMBL" id="WOK93853.1"/>
    </source>
</evidence>
<evidence type="ECO:0000259" key="5">
    <source>
        <dbReference type="Pfam" id="PF13178"/>
    </source>
</evidence>
<comment type="similarity">
    <text evidence="2">Belongs to the IQD family.</text>
</comment>
<dbReference type="InterPro" id="IPR000048">
    <property type="entry name" value="IQ_motif_EF-hand-BS"/>
</dbReference>
<dbReference type="PANTHER" id="PTHR32295">
    <property type="entry name" value="IQ-DOMAIN 5-RELATED"/>
    <property type="match status" value="1"/>
</dbReference>
<protein>
    <submittedName>
        <fullName evidence="6">Protein IQ-DOMAIN 31-like</fullName>
    </submittedName>
</protein>
<dbReference type="Gene3D" id="1.20.5.190">
    <property type="match status" value="1"/>
</dbReference>
<gene>
    <name evidence="6" type="ORF">Cni_G02554</name>
</gene>
<dbReference type="PANTHER" id="PTHR32295:SF290">
    <property type="entry name" value="OS01G0190500 PROTEIN"/>
    <property type="match status" value="1"/>
</dbReference>